<dbReference type="PANTHER" id="PTHR26379">
    <property type="entry name" value="BTB/POZ AND MATH DOMAIN-CONTAINING PROTEIN 1"/>
    <property type="match status" value="1"/>
</dbReference>
<dbReference type="GO" id="GO:0016567">
    <property type="term" value="P:protein ubiquitination"/>
    <property type="evidence" value="ECO:0007669"/>
    <property type="project" value="InterPro"/>
</dbReference>
<feature type="domain" description="MATH" evidence="2">
    <location>
        <begin position="10"/>
        <end position="158"/>
    </location>
</feature>
<organism evidence="3 4">
    <name type="scientific">Dichanthelium oligosanthes</name>
    <dbReference type="NCBI Taxonomy" id="888268"/>
    <lineage>
        <taxon>Eukaryota</taxon>
        <taxon>Viridiplantae</taxon>
        <taxon>Streptophyta</taxon>
        <taxon>Embryophyta</taxon>
        <taxon>Tracheophyta</taxon>
        <taxon>Spermatophyta</taxon>
        <taxon>Magnoliopsida</taxon>
        <taxon>Liliopsida</taxon>
        <taxon>Poales</taxon>
        <taxon>Poaceae</taxon>
        <taxon>PACMAD clade</taxon>
        <taxon>Panicoideae</taxon>
        <taxon>Panicodae</taxon>
        <taxon>Paniceae</taxon>
        <taxon>Dichantheliinae</taxon>
        <taxon>Dichanthelium</taxon>
    </lineage>
</organism>
<dbReference type="STRING" id="888268.A0A1E5VZY3"/>
<dbReference type="Pfam" id="PF22486">
    <property type="entry name" value="MATH_2"/>
    <property type="match status" value="2"/>
</dbReference>
<dbReference type="InterPro" id="IPR045005">
    <property type="entry name" value="BPM1-6"/>
</dbReference>
<dbReference type="InterPro" id="IPR002083">
    <property type="entry name" value="MATH/TRAF_dom"/>
</dbReference>
<dbReference type="PROSITE" id="PS50144">
    <property type="entry name" value="MATH"/>
    <property type="match status" value="1"/>
</dbReference>
<keyword evidence="4" id="KW-1185">Reference proteome</keyword>
<sequence>MSRCTPETARGRHVFEIAGYSLVRGLGIGNYIRSGTFSVGGYDWCIQYYPDGNSEDSDSNDWDTQSDEEDDDADNDEGYISVFLTLLSKDARQVRALCDLRLVNPATGLSPVMCYSNKKASGFSGEGSTWGSGKFKLRSELEASEYLRDDCLMIQCDLSVITGMPVSQSEPISDI</sequence>
<dbReference type="InterPro" id="IPR008974">
    <property type="entry name" value="TRAF-like"/>
</dbReference>
<dbReference type="CDD" id="cd00121">
    <property type="entry name" value="MATH"/>
    <property type="match status" value="1"/>
</dbReference>
<gene>
    <name evidence="3" type="ORF">BAE44_0008319</name>
</gene>
<evidence type="ECO:0000259" key="2">
    <source>
        <dbReference type="PROSITE" id="PS50144"/>
    </source>
</evidence>
<dbReference type="Proteomes" id="UP000095767">
    <property type="component" value="Unassembled WGS sequence"/>
</dbReference>
<dbReference type="OrthoDB" id="595201at2759"/>
<dbReference type="PANTHER" id="PTHR26379:SF441">
    <property type="entry name" value="BTB DOMAIN-CONTAINING PROTEIN"/>
    <property type="match status" value="1"/>
</dbReference>
<dbReference type="SUPFAM" id="SSF49599">
    <property type="entry name" value="TRAF domain-like"/>
    <property type="match status" value="2"/>
</dbReference>
<evidence type="ECO:0000313" key="4">
    <source>
        <dbReference type="Proteomes" id="UP000095767"/>
    </source>
</evidence>
<comment type="caution">
    <text evidence="3">The sequence shown here is derived from an EMBL/GenBank/DDBJ whole genome shotgun (WGS) entry which is preliminary data.</text>
</comment>
<accession>A0A1E5VZY3</accession>
<dbReference type="Gene3D" id="2.60.210.10">
    <property type="entry name" value="Apoptosis, Tumor Necrosis Factor Receptor Associated Protein 2, Chain A"/>
    <property type="match status" value="1"/>
</dbReference>
<proteinExistence type="predicted"/>
<dbReference type="AlphaFoldDB" id="A0A1E5VZY3"/>
<name>A0A1E5VZY3_9POAL</name>
<protein>
    <submittedName>
        <fullName evidence="3">BTB/POZ and MATH domain-containing protein 6</fullName>
    </submittedName>
</protein>
<reference evidence="3 4" key="1">
    <citation type="submission" date="2016-09" db="EMBL/GenBank/DDBJ databases">
        <title>The draft genome of Dichanthelium oligosanthes: A C3 panicoid grass species.</title>
        <authorList>
            <person name="Studer A.J."/>
            <person name="Schnable J.C."/>
            <person name="Brutnell T.P."/>
        </authorList>
    </citation>
    <scope>NUCLEOTIDE SEQUENCE [LARGE SCALE GENOMIC DNA]</scope>
    <source>
        <strain evidence="4">cv. Kellogg 1175</strain>
        <tissue evidence="3">Leaf</tissue>
    </source>
</reference>
<feature type="region of interest" description="Disordered" evidence="1">
    <location>
        <begin position="54"/>
        <end position="75"/>
    </location>
</feature>
<evidence type="ECO:0000313" key="3">
    <source>
        <dbReference type="EMBL" id="OEL30662.1"/>
    </source>
</evidence>
<evidence type="ECO:0000256" key="1">
    <source>
        <dbReference type="SAM" id="MobiDB-lite"/>
    </source>
</evidence>
<dbReference type="EMBL" id="LWDX02025060">
    <property type="protein sequence ID" value="OEL30662.1"/>
    <property type="molecule type" value="Genomic_DNA"/>
</dbReference>